<feature type="non-terminal residue" evidence="2">
    <location>
        <position position="1"/>
    </location>
</feature>
<comment type="caution">
    <text evidence="2">The sequence shown here is derived from an EMBL/GenBank/DDBJ whole genome shotgun (WGS) entry which is preliminary data.</text>
</comment>
<feature type="region of interest" description="Disordered" evidence="1">
    <location>
        <begin position="61"/>
        <end position="83"/>
    </location>
</feature>
<feature type="region of interest" description="Disordered" evidence="1">
    <location>
        <begin position="1"/>
        <end position="26"/>
    </location>
</feature>
<name>A0A8J6DQE7_GALPY</name>
<dbReference type="AlphaFoldDB" id="A0A8J6DQE7"/>
<dbReference type="EMBL" id="JAGFMF010011739">
    <property type="protein sequence ID" value="KAG8514643.1"/>
    <property type="molecule type" value="Genomic_DNA"/>
</dbReference>
<protein>
    <submittedName>
        <fullName evidence="2">Uncharacterized protein</fullName>
    </submittedName>
</protein>
<evidence type="ECO:0000313" key="3">
    <source>
        <dbReference type="Proteomes" id="UP000700334"/>
    </source>
</evidence>
<organism evidence="2 3">
    <name type="scientific">Galemys pyrenaicus</name>
    <name type="common">Iberian desman</name>
    <name type="synonym">Pyrenean desman</name>
    <dbReference type="NCBI Taxonomy" id="202257"/>
    <lineage>
        <taxon>Eukaryota</taxon>
        <taxon>Metazoa</taxon>
        <taxon>Chordata</taxon>
        <taxon>Craniata</taxon>
        <taxon>Vertebrata</taxon>
        <taxon>Euteleostomi</taxon>
        <taxon>Mammalia</taxon>
        <taxon>Eutheria</taxon>
        <taxon>Laurasiatheria</taxon>
        <taxon>Eulipotyphla</taxon>
        <taxon>Talpidae</taxon>
        <taxon>Galemys</taxon>
    </lineage>
</organism>
<reference evidence="2" key="1">
    <citation type="journal article" date="2021" name="Evol. Appl.">
        <title>The genome of the Pyrenean desman and the effects of bottlenecks and inbreeding on the genomic landscape of an endangered species.</title>
        <authorList>
            <person name="Escoda L."/>
            <person name="Castresana J."/>
        </authorList>
    </citation>
    <scope>NUCLEOTIDE SEQUENCE</scope>
    <source>
        <strain evidence="2">IBE-C5619</strain>
    </source>
</reference>
<proteinExistence type="predicted"/>
<gene>
    <name evidence="2" type="ORF">J0S82_006382</name>
</gene>
<sequence length="83" mass="9016">VVAAVSHSVSWQPSDSSGSPNHQNRRANKLILCTSQTDMSNVKELEVLLMCDDLTVPSSLLSPPRTTEPLWKEHTAGHPSHSA</sequence>
<dbReference type="Proteomes" id="UP000700334">
    <property type="component" value="Unassembled WGS sequence"/>
</dbReference>
<feature type="non-terminal residue" evidence="2">
    <location>
        <position position="83"/>
    </location>
</feature>
<accession>A0A8J6DQE7</accession>
<keyword evidence="3" id="KW-1185">Reference proteome</keyword>
<feature type="compositionally biased region" description="Polar residues" evidence="1">
    <location>
        <begin position="7"/>
        <end position="22"/>
    </location>
</feature>
<evidence type="ECO:0000256" key="1">
    <source>
        <dbReference type="SAM" id="MobiDB-lite"/>
    </source>
</evidence>
<evidence type="ECO:0000313" key="2">
    <source>
        <dbReference type="EMBL" id="KAG8514643.1"/>
    </source>
</evidence>